<protein>
    <submittedName>
        <fullName evidence="1">Uncharacterized protein</fullName>
    </submittedName>
</protein>
<gene>
    <name evidence="1" type="ORF">SAMN04488007_2078</name>
</gene>
<proteinExistence type="predicted"/>
<dbReference type="EMBL" id="FQZX01000001">
    <property type="protein sequence ID" value="SHJ95901.1"/>
    <property type="molecule type" value="Genomic_DNA"/>
</dbReference>
<sequence>MHFIDKSLLKGSSQEKFDFRNVLKKSLFSKKSTKIGVTRDKNVILQSSKPL</sequence>
<dbReference type="AlphaFoldDB" id="A0A1M6NJI3"/>
<evidence type="ECO:0000313" key="1">
    <source>
        <dbReference type="EMBL" id="SHJ95901.1"/>
    </source>
</evidence>
<dbReference type="Proteomes" id="UP000184314">
    <property type="component" value="Unassembled WGS sequence"/>
</dbReference>
<accession>A0A1M6NJI3</accession>
<organism evidence="1 2">
    <name type="scientific">Maribacter aquivivus</name>
    <dbReference type="NCBI Taxonomy" id="228958"/>
    <lineage>
        <taxon>Bacteria</taxon>
        <taxon>Pseudomonadati</taxon>
        <taxon>Bacteroidota</taxon>
        <taxon>Flavobacteriia</taxon>
        <taxon>Flavobacteriales</taxon>
        <taxon>Flavobacteriaceae</taxon>
        <taxon>Maribacter</taxon>
    </lineage>
</organism>
<evidence type="ECO:0000313" key="2">
    <source>
        <dbReference type="Proteomes" id="UP000184314"/>
    </source>
</evidence>
<dbReference type="STRING" id="228958.SAMN04488007_2078"/>
<name>A0A1M6NJI3_9FLAO</name>
<reference evidence="2" key="1">
    <citation type="submission" date="2016-11" db="EMBL/GenBank/DDBJ databases">
        <authorList>
            <person name="Varghese N."/>
            <person name="Submissions S."/>
        </authorList>
    </citation>
    <scope>NUCLEOTIDE SEQUENCE [LARGE SCALE GENOMIC DNA]</scope>
    <source>
        <strain evidence="2">DSM 16478</strain>
    </source>
</reference>
<keyword evidence="2" id="KW-1185">Reference proteome</keyword>